<proteinExistence type="predicted"/>
<reference evidence="1" key="1">
    <citation type="submission" date="2024-06" db="UniProtKB">
        <authorList>
            <consortium name="Ensembl"/>
        </authorList>
    </citation>
    <scope>IDENTIFICATION</scope>
</reference>
<dbReference type="EMBL" id="AEYP01056777">
    <property type="status" value="NOT_ANNOTATED_CDS"/>
    <property type="molecule type" value="Genomic_DNA"/>
</dbReference>
<organism evidence="1">
    <name type="scientific">Mustela putorius furo</name>
    <name type="common">European domestic ferret</name>
    <name type="synonym">Mustela furo</name>
    <dbReference type="NCBI Taxonomy" id="9669"/>
    <lineage>
        <taxon>Eukaryota</taxon>
        <taxon>Metazoa</taxon>
        <taxon>Chordata</taxon>
        <taxon>Craniata</taxon>
        <taxon>Vertebrata</taxon>
        <taxon>Euteleostomi</taxon>
        <taxon>Mammalia</taxon>
        <taxon>Eutheria</taxon>
        <taxon>Laurasiatheria</taxon>
        <taxon>Carnivora</taxon>
        <taxon>Caniformia</taxon>
        <taxon>Musteloidea</taxon>
        <taxon>Mustelidae</taxon>
        <taxon>Mustelinae</taxon>
        <taxon>Mustela</taxon>
    </lineage>
</organism>
<dbReference type="AlphaFoldDB" id="M3YYI7"/>
<dbReference type="InParanoid" id="M3YYI7"/>
<evidence type="ECO:0000313" key="1">
    <source>
        <dbReference type="Ensembl" id="ENSMPUP00000016397.1"/>
    </source>
</evidence>
<dbReference type="Ensembl" id="ENSMPUT00000016642.1">
    <property type="protein sequence ID" value="ENSMPUP00000016397.1"/>
    <property type="gene ID" value="ENSMPUG00000016500.1"/>
</dbReference>
<sequence length="112" mass="12743">MFIAAMFTIAKLCKEPRCPSTDQWIKKRTGHTAEMAWGFVSPPGPVVTREPQRREKNGCLVQVEITVLWLSYCKSEDPSSSPSPTTSGQMTLIQTLNLQSFSLFFWKKKMNK</sequence>
<protein>
    <submittedName>
        <fullName evidence="1">Uncharacterized protein</fullName>
    </submittedName>
</protein>
<name>M3YYI7_MUSPF</name>
<dbReference type="HOGENOM" id="CLU_2151536_0_0_1"/>
<accession>M3YYI7</accession>